<feature type="transmembrane region" description="Helical" evidence="1">
    <location>
        <begin position="142"/>
        <end position="161"/>
    </location>
</feature>
<name>A0A7J3M335_ARCFL</name>
<keyword evidence="1" id="KW-1133">Transmembrane helix</keyword>
<feature type="transmembrane region" description="Helical" evidence="1">
    <location>
        <begin position="117"/>
        <end position="136"/>
    </location>
</feature>
<keyword evidence="1" id="KW-0472">Membrane</keyword>
<dbReference type="InterPro" id="IPR002749">
    <property type="entry name" value="DUF63"/>
</dbReference>
<feature type="transmembrane region" description="Helical" evidence="1">
    <location>
        <begin position="53"/>
        <end position="71"/>
    </location>
</feature>
<evidence type="ECO:0000256" key="1">
    <source>
        <dbReference type="SAM" id="Phobius"/>
    </source>
</evidence>
<proteinExistence type="predicted"/>
<dbReference type="AlphaFoldDB" id="A0A7J3M335"/>
<gene>
    <name evidence="2" type="ORF">ENT52_06105</name>
</gene>
<feature type="transmembrane region" description="Helical" evidence="1">
    <location>
        <begin position="20"/>
        <end position="41"/>
    </location>
</feature>
<reference evidence="2" key="1">
    <citation type="journal article" date="2020" name="mSystems">
        <title>Genome- and Community-Level Interaction Insights into Carbon Utilization and Element Cycling Functions of Hydrothermarchaeota in Hydrothermal Sediment.</title>
        <authorList>
            <person name="Zhou Z."/>
            <person name="Liu Y."/>
            <person name="Xu W."/>
            <person name="Pan J."/>
            <person name="Luo Z.H."/>
            <person name="Li M."/>
        </authorList>
    </citation>
    <scope>NUCLEOTIDE SEQUENCE [LARGE SCALE GENOMIC DNA]</scope>
    <source>
        <strain evidence="2">SpSt-587</strain>
    </source>
</reference>
<comment type="caution">
    <text evidence="2">The sequence shown here is derived from an EMBL/GenBank/DDBJ whole genome shotgun (WGS) entry which is preliminary data.</text>
</comment>
<organism evidence="2">
    <name type="scientific">Archaeoglobus fulgidus</name>
    <dbReference type="NCBI Taxonomy" id="2234"/>
    <lineage>
        <taxon>Archaea</taxon>
        <taxon>Methanobacteriati</taxon>
        <taxon>Methanobacteriota</taxon>
        <taxon>Archaeoglobi</taxon>
        <taxon>Archaeoglobales</taxon>
        <taxon>Archaeoglobaceae</taxon>
        <taxon>Archaeoglobus</taxon>
    </lineage>
</organism>
<feature type="transmembrane region" description="Helical" evidence="1">
    <location>
        <begin position="83"/>
        <end position="105"/>
    </location>
</feature>
<sequence>MDLWGFIKKYYIDSLVYKEGYNVVNTITFAAILLVAVYLLYRFLEKRFTIDRKFVLSTVPYIIFGSSVRVVEDAGFLTPPISYVFMSPFIFFLIFLLAFPTLLLANKFAKERYYIPYSALGFVATAIPLTLLFANMKLVNPLVLPYGLAMASVISSLFYLAIPKTRNLLSFAVMFSHMLDGFVTFIGIQYHGYVEIHVLPSIIVDTFGAFALPVVKFAVITGILYFIDTSQEKIDLKNFIKLALLVFGLAPALRNGLRISFGV</sequence>
<evidence type="ECO:0000313" key="2">
    <source>
        <dbReference type="EMBL" id="HGT83283.1"/>
    </source>
</evidence>
<protein>
    <submittedName>
        <fullName evidence="2">DUF63 family protein</fullName>
    </submittedName>
</protein>
<dbReference type="EMBL" id="DSYZ01000115">
    <property type="protein sequence ID" value="HGT83283.1"/>
    <property type="molecule type" value="Genomic_DNA"/>
</dbReference>
<dbReference type="PANTHER" id="PTHR40700:SF1">
    <property type="entry name" value="DUF63 DOMAIN-CONTAINING PROTEIN"/>
    <property type="match status" value="1"/>
</dbReference>
<feature type="transmembrane region" description="Helical" evidence="1">
    <location>
        <begin position="168"/>
        <end position="190"/>
    </location>
</feature>
<accession>A0A7J3M335</accession>
<feature type="transmembrane region" description="Helical" evidence="1">
    <location>
        <begin position="202"/>
        <end position="227"/>
    </location>
</feature>
<dbReference type="Pfam" id="PF01889">
    <property type="entry name" value="DUF63"/>
    <property type="match status" value="1"/>
</dbReference>
<keyword evidence="1" id="KW-0812">Transmembrane</keyword>
<dbReference type="PANTHER" id="PTHR40700">
    <property type="entry name" value="HYPOTHETICAL MEMBRANE PROTEIN, CONSERVED, DUF63 FAMILY"/>
    <property type="match status" value="1"/>
</dbReference>